<reference evidence="2 3" key="1">
    <citation type="submission" date="2019-07" db="EMBL/GenBank/DDBJ databases">
        <title>Finished genome of Venturia effusa.</title>
        <authorList>
            <person name="Young C.A."/>
            <person name="Cox M.P."/>
            <person name="Ganley A.R.D."/>
            <person name="David W.J."/>
        </authorList>
    </citation>
    <scope>NUCLEOTIDE SEQUENCE [LARGE SCALE GENOMIC DNA]</scope>
    <source>
        <strain evidence="3">albino</strain>
    </source>
</reference>
<dbReference type="OrthoDB" id="10354225at2759"/>
<protein>
    <submittedName>
        <fullName evidence="2">Uncharacterized protein</fullName>
    </submittedName>
</protein>
<evidence type="ECO:0000256" key="1">
    <source>
        <dbReference type="SAM" id="MobiDB-lite"/>
    </source>
</evidence>
<evidence type="ECO:0000313" key="3">
    <source>
        <dbReference type="Proteomes" id="UP000316270"/>
    </source>
</evidence>
<feature type="compositionally biased region" description="Basic and acidic residues" evidence="1">
    <location>
        <begin position="1"/>
        <end position="11"/>
    </location>
</feature>
<dbReference type="AlphaFoldDB" id="A0A517KVR4"/>
<dbReference type="EMBL" id="CP042185">
    <property type="protein sequence ID" value="QDS67473.1"/>
    <property type="molecule type" value="Genomic_DNA"/>
</dbReference>
<dbReference type="Proteomes" id="UP000316270">
    <property type="component" value="Chromosome 1"/>
</dbReference>
<proteinExistence type="predicted"/>
<evidence type="ECO:0000313" key="2">
    <source>
        <dbReference type="EMBL" id="QDS67473.1"/>
    </source>
</evidence>
<sequence length="106" mass="12220">MSEQNQDKEEQAVTQQEEQGEESEEQHKDGPAHKSSITPKVWADQHLPEFERGDEVGVTSFVQGATRKVVATVMERRANRRGYWEYRLGSPVDQSKWFAESELVWA</sequence>
<organism evidence="2 3">
    <name type="scientific">Venturia effusa</name>
    <dbReference type="NCBI Taxonomy" id="50376"/>
    <lineage>
        <taxon>Eukaryota</taxon>
        <taxon>Fungi</taxon>
        <taxon>Dikarya</taxon>
        <taxon>Ascomycota</taxon>
        <taxon>Pezizomycotina</taxon>
        <taxon>Dothideomycetes</taxon>
        <taxon>Pleosporomycetidae</taxon>
        <taxon>Venturiales</taxon>
        <taxon>Venturiaceae</taxon>
        <taxon>Venturia</taxon>
    </lineage>
</organism>
<keyword evidence="3" id="KW-1185">Reference proteome</keyword>
<name>A0A517KVR4_9PEZI</name>
<feature type="region of interest" description="Disordered" evidence="1">
    <location>
        <begin position="1"/>
        <end position="46"/>
    </location>
</feature>
<gene>
    <name evidence="2" type="ORF">FKW77_000951</name>
</gene>
<accession>A0A517KVR4</accession>